<dbReference type="CDD" id="cd00483">
    <property type="entry name" value="HPPK"/>
    <property type="match status" value="1"/>
</dbReference>
<dbReference type="EMBL" id="BAAAYG010000003">
    <property type="protein sequence ID" value="GAA3281414.1"/>
    <property type="molecule type" value="Genomic_DNA"/>
</dbReference>
<feature type="region of interest" description="Disordered" evidence="10">
    <location>
        <begin position="133"/>
        <end position="166"/>
    </location>
</feature>
<dbReference type="Pfam" id="PF02152">
    <property type="entry name" value="FolB"/>
    <property type="match status" value="1"/>
</dbReference>
<dbReference type="SUPFAM" id="SSF55083">
    <property type="entry name" value="6-hydroxymethyl-7,8-dihydropterin pyrophosphokinase, HPPK"/>
    <property type="match status" value="1"/>
</dbReference>
<evidence type="ECO:0000313" key="13">
    <source>
        <dbReference type="Proteomes" id="UP001501736"/>
    </source>
</evidence>
<evidence type="ECO:0000256" key="1">
    <source>
        <dbReference type="ARBA" id="ARBA00000198"/>
    </source>
</evidence>
<dbReference type="Gene3D" id="3.30.1130.10">
    <property type="match status" value="1"/>
</dbReference>
<evidence type="ECO:0000259" key="11">
    <source>
        <dbReference type="PROSITE" id="PS00794"/>
    </source>
</evidence>
<dbReference type="CDD" id="cd00534">
    <property type="entry name" value="DHNA_DHNTPE"/>
    <property type="match status" value="1"/>
</dbReference>
<dbReference type="EC" id="4.1.2.25" evidence="9"/>
<comment type="function">
    <text evidence="9">Catalyzes the conversion of 7,8-dihydroneopterin to 6-hydroxymethyl-7,8-dihydropterin.</text>
</comment>
<keyword evidence="4" id="KW-0808">Transferase</keyword>
<keyword evidence="9" id="KW-0456">Lyase</keyword>
<keyword evidence="8 9" id="KW-0289">Folate biosynthesis</keyword>
<dbReference type="InterPro" id="IPR035907">
    <property type="entry name" value="Hppk_sf"/>
</dbReference>
<comment type="catalytic activity">
    <reaction evidence="9">
        <text>7,8-dihydroneopterin = 6-hydroxymethyl-7,8-dihydropterin + glycolaldehyde</text>
        <dbReference type="Rhea" id="RHEA:10540"/>
        <dbReference type="ChEBI" id="CHEBI:17001"/>
        <dbReference type="ChEBI" id="CHEBI:17071"/>
        <dbReference type="ChEBI" id="CHEBI:44841"/>
        <dbReference type="EC" id="4.1.2.25"/>
    </reaction>
</comment>
<evidence type="ECO:0000256" key="3">
    <source>
        <dbReference type="ARBA" id="ARBA00009640"/>
    </source>
</evidence>
<dbReference type="PANTHER" id="PTHR43071">
    <property type="entry name" value="2-AMINO-4-HYDROXY-6-HYDROXYMETHYLDIHYDROPTERIDINE PYROPHOSPHOKINASE"/>
    <property type="match status" value="1"/>
</dbReference>
<feature type="region of interest" description="Disordered" evidence="10">
    <location>
        <begin position="329"/>
        <end position="358"/>
    </location>
</feature>
<dbReference type="SUPFAM" id="SSF55620">
    <property type="entry name" value="Tetrahydrobiopterin biosynthesis enzymes-like"/>
    <property type="match status" value="1"/>
</dbReference>
<evidence type="ECO:0000256" key="6">
    <source>
        <dbReference type="ARBA" id="ARBA00022777"/>
    </source>
</evidence>
<keyword evidence="6" id="KW-0418">Kinase</keyword>
<name>A0ABP6R967_9MICC</name>
<dbReference type="Gene3D" id="3.30.70.560">
    <property type="entry name" value="7,8-Dihydro-6-hydroxymethylpterin-pyrophosphokinase HPPK"/>
    <property type="match status" value="1"/>
</dbReference>
<dbReference type="NCBIfam" id="TIGR01498">
    <property type="entry name" value="folK"/>
    <property type="match status" value="1"/>
</dbReference>
<keyword evidence="7" id="KW-0067">ATP-binding</keyword>
<comment type="catalytic activity">
    <reaction evidence="1">
        <text>6-hydroxymethyl-7,8-dihydropterin + ATP = (7,8-dihydropterin-6-yl)methyl diphosphate + AMP + H(+)</text>
        <dbReference type="Rhea" id="RHEA:11412"/>
        <dbReference type="ChEBI" id="CHEBI:15378"/>
        <dbReference type="ChEBI" id="CHEBI:30616"/>
        <dbReference type="ChEBI" id="CHEBI:44841"/>
        <dbReference type="ChEBI" id="CHEBI:72950"/>
        <dbReference type="ChEBI" id="CHEBI:456215"/>
        <dbReference type="EC" id="2.7.6.3"/>
    </reaction>
</comment>
<comment type="pathway">
    <text evidence="2">Cofactor biosynthesis; tetrahydrofolate biosynthesis; 2-amino-4-hydroxy-6-hydroxymethyl-7,8-dihydropteridine diphosphate from 7,8-dihydroneopterin triphosphate: step 4/4.</text>
</comment>
<dbReference type="Proteomes" id="UP001501736">
    <property type="component" value="Unassembled WGS sequence"/>
</dbReference>
<keyword evidence="13" id="KW-1185">Reference proteome</keyword>
<evidence type="ECO:0000256" key="10">
    <source>
        <dbReference type="SAM" id="MobiDB-lite"/>
    </source>
</evidence>
<evidence type="ECO:0000256" key="8">
    <source>
        <dbReference type="ARBA" id="ARBA00022909"/>
    </source>
</evidence>
<reference evidence="13" key="1">
    <citation type="journal article" date="2019" name="Int. J. Syst. Evol. Microbiol.">
        <title>The Global Catalogue of Microorganisms (GCM) 10K type strain sequencing project: providing services to taxonomists for standard genome sequencing and annotation.</title>
        <authorList>
            <consortium name="The Broad Institute Genomics Platform"/>
            <consortium name="The Broad Institute Genome Sequencing Center for Infectious Disease"/>
            <person name="Wu L."/>
            <person name="Ma J."/>
        </authorList>
    </citation>
    <scope>NUCLEOTIDE SEQUENCE [LARGE SCALE GENOMIC DNA]</scope>
    <source>
        <strain evidence="13">JCM 11483</strain>
    </source>
</reference>
<dbReference type="Pfam" id="PF01288">
    <property type="entry name" value="HPPK"/>
    <property type="match status" value="1"/>
</dbReference>
<evidence type="ECO:0000313" key="12">
    <source>
        <dbReference type="EMBL" id="GAA3281414.1"/>
    </source>
</evidence>
<dbReference type="InterPro" id="IPR006157">
    <property type="entry name" value="FolB_dom"/>
</dbReference>
<evidence type="ECO:0000256" key="5">
    <source>
        <dbReference type="ARBA" id="ARBA00022741"/>
    </source>
</evidence>
<gene>
    <name evidence="12" type="ORF">GCM10020260_06910</name>
</gene>
<dbReference type="NCBIfam" id="TIGR00525">
    <property type="entry name" value="folB"/>
    <property type="match status" value="1"/>
</dbReference>
<dbReference type="InterPro" id="IPR000550">
    <property type="entry name" value="Hppk"/>
</dbReference>
<keyword evidence="5" id="KW-0547">Nucleotide-binding</keyword>
<feature type="compositionally biased region" description="Basic and acidic residues" evidence="10">
    <location>
        <begin position="334"/>
        <end position="345"/>
    </location>
</feature>
<dbReference type="NCBIfam" id="TIGR00526">
    <property type="entry name" value="folB_dom"/>
    <property type="match status" value="1"/>
</dbReference>
<accession>A0ABP6R967</accession>
<sequence>MGEAGGMRSDRIRLTGIAAVGHHGVLAHETRDGQPFRVDAELHVDLRAAGRSDELADTVDYSAVAERIEALIAGEPLALIETLAHRLAGAVLAVDRRIARVEITVHKPEAPLTQRFDDVAVVVSRDRADVGLSAAAGPDDVTGTDESGAADQTARAGGATGSAPADAVLRDPDLPASFAVDAVLALGSNLGDSGATLAAAVDALAAAEGVEVAAASPRARTRPVGGPEGQPDFLNQVVAVTTTLSPHGLLDVAQRIEAEHHRTREVRWGPRTLDVDVITYAGAHIDSPRLQVPHPRAHERAFVLRPWSWLDPVALLDGVPVRELAAAAADDDGVERLDDAGHADDAGGGPAGGRGRSS</sequence>
<evidence type="ECO:0000256" key="2">
    <source>
        <dbReference type="ARBA" id="ARBA00005051"/>
    </source>
</evidence>
<comment type="similarity">
    <text evidence="9">Belongs to the DHNA family.</text>
</comment>
<evidence type="ECO:0000256" key="4">
    <source>
        <dbReference type="ARBA" id="ARBA00022679"/>
    </source>
</evidence>
<protein>
    <recommendedName>
        <fullName evidence="9">Bifunctional folate synthesis protein</fullName>
    </recommendedName>
    <domain>
        <recommendedName>
            <fullName evidence="9">Dihydroneopterin aldolase</fullName>
            <shortName evidence="9">DHNA</shortName>
            <ecNumber evidence="9">4.1.2.25</ecNumber>
        </recommendedName>
        <alternativeName>
            <fullName evidence="9">7,8-dihydroneopterin aldolase</fullName>
        </alternativeName>
    </domain>
    <domain>
        <recommendedName>
            <fullName evidence="9">2-amino-4-hydroxy-6-hydroxymethyldihydropteridine pyrophosphokinase</fullName>
            <ecNumber evidence="9">2.7.6.3</ecNumber>
        </recommendedName>
        <alternativeName>
            <fullName evidence="9">6-hydroxymethyl-7,8-dihydropterin pyrophosphokinase</fullName>
            <shortName evidence="9">PPPK</shortName>
        </alternativeName>
        <alternativeName>
            <fullName evidence="9">7,8-dihydro-6-hydroxymethylpterin pyrophosphokinase</fullName>
            <shortName evidence="9">HPPK</shortName>
        </alternativeName>
    </domain>
</protein>
<dbReference type="PANTHER" id="PTHR43071:SF1">
    <property type="entry name" value="2-AMINO-4-HYDROXY-6-HYDROXYMETHYLDIHYDROPTERIDINE PYROPHOSPHOKINASE"/>
    <property type="match status" value="1"/>
</dbReference>
<evidence type="ECO:0000256" key="7">
    <source>
        <dbReference type="ARBA" id="ARBA00022840"/>
    </source>
</evidence>
<feature type="compositionally biased region" description="Gly residues" evidence="10">
    <location>
        <begin position="346"/>
        <end position="358"/>
    </location>
</feature>
<proteinExistence type="inferred from homology"/>
<dbReference type="SMART" id="SM00905">
    <property type="entry name" value="FolB"/>
    <property type="match status" value="1"/>
</dbReference>
<dbReference type="EC" id="2.7.6.3" evidence="9"/>
<feature type="domain" description="7,8-dihydro-6-hydroxymethylpterin-pyrophosphokinase" evidence="11">
    <location>
        <begin position="267"/>
        <end position="278"/>
    </location>
</feature>
<dbReference type="InterPro" id="IPR043133">
    <property type="entry name" value="GTP-CH-I_C/QueF"/>
</dbReference>
<evidence type="ECO:0000256" key="9">
    <source>
        <dbReference type="RuleBase" id="RU362079"/>
    </source>
</evidence>
<dbReference type="PROSITE" id="PS00794">
    <property type="entry name" value="HPPK"/>
    <property type="match status" value="1"/>
</dbReference>
<comment type="pathway">
    <text evidence="9">Cofactor biosynthesis; tetrahydrofolate biosynthesis; 2-amino-4-hydroxy-6-hydroxymethyl-7,8-dihydropteridine diphosphate from 7,8-dihydroneopterin triphosphate: step 3/4.</text>
</comment>
<comment type="similarity">
    <text evidence="3">In the N-terminal section; belongs to the DHNA family.</text>
</comment>
<dbReference type="InterPro" id="IPR006156">
    <property type="entry name" value="Dihydroneopterin_aldolase"/>
</dbReference>
<comment type="caution">
    <text evidence="12">The sequence shown here is derived from an EMBL/GenBank/DDBJ whole genome shotgun (WGS) entry which is preliminary data.</text>
</comment>
<organism evidence="12 13">
    <name type="scientific">Nesterenkonia halobia</name>
    <dbReference type="NCBI Taxonomy" id="37922"/>
    <lineage>
        <taxon>Bacteria</taxon>
        <taxon>Bacillati</taxon>
        <taxon>Actinomycetota</taxon>
        <taxon>Actinomycetes</taxon>
        <taxon>Micrococcales</taxon>
        <taxon>Micrococcaceae</taxon>
        <taxon>Nesterenkonia</taxon>
    </lineage>
</organism>